<feature type="domain" description="Transposase IS116/IS110/IS902 C-terminal" evidence="3">
    <location>
        <begin position="206"/>
        <end position="291"/>
    </location>
</feature>
<dbReference type="InterPro" id="IPR003346">
    <property type="entry name" value="Transposase_20"/>
</dbReference>
<evidence type="ECO:0000313" key="5">
    <source>
        <dbReference type="Proteomes" id="UP000198869"/>
    </source>
</evidence>
<dbReference type="GO" id="GO:0003677">
    <property type="term" value="F:DNA binding"/>
    <property type="evidence" value="ECO:0007669"/>
    <property type="project" value="InterPro"/>
</dbReference>
<dbReference type="Proteomes" id="UP000198869">
    <property type="component" value="Unassembled WGS sequence"/>
</dbReference>
<sequence length="341" mass="39716">MEKQCVGIDVSKDYLDCCIGCIDSDQNHKLQKSKRFSNNEIGFKSLLNWVSDLQVIDHLIYVMEATGVYYENLIYYLTENDCKASVLLPNMVKHYVKSLNVKTKTDKVDAEVLCRLGLERKLEFWRRPSKILRELKFLSREYREIKYKIHQVKNQLHARFYSHQCPENTERRLKKQISLLETQVLEIEAEIRILVMTDSSFYDKIQRVCTIPGVSFITVVCIVAETNAFALISNSKQLSSYAGFDIQHNQSGSRQGKTRISKKGNSFIRHALYMPALCASRFNPSMKSFYRNLTERKPAKKIAVTAVARKLLCLIYILWKKDEEFNIDYEEHKKADRVSPV</sequence>
<evidence type="ECO:0000313" key="4">
    <source>
        <dbReference type="EMBL" id="SDI93417.1"/>
    </source>
</evidence>
<evidence type="ECO:0000256" key="1">
    <source>
        <dbReference type="SAM" id="Coils"/>
    </source>
</evidence>
<keyword evidence="5" id="KW-1185">Reference proteome</keyword>
<proteinExistence type="predicted"/>
<organism evidence="4 5">
    <name type="scientific">Chryseobacterium taeanense</name>
    <dbReference type="NCBI Taxonomy" id="311334"/>
    <lineage>
        <taxon>Bacteria</taxon>
        <taxon>Pseudomonadati</taxon>
        <taxon>Bacteroidota</taxon>
        <taxon>Flavobacteriia</taxon>
        <taxon>Flavobacteriales</taxon>
        <taxon>Weeksellaceae</taxon>
        <taxon>Chryseobacterium group</taxon>
        <taxon>Chryseobacterium</taxon>
    </lineage>
</organism>
<evidence type="ECO:0000259" key="2">
    <source>
        <dbReference type="Pfam" id="PF01548"/>
    </source>
</evidence>
<dbReference type="PANTHER" id="PTHR33055">
    <property type="entry name" value="TRANSPOSASE FOR INSERTION SEQUENCE ELEMENT IS1111A"/>
    <property type="match status" value="1"/>
</dbReference>
<dbReference type="AlphaFoldDB" id="A0A1G8PLT0"/>
<dbReference type="GO" id="GO:0004803">
    <property type="term" value="F:transposase activity"/>
    <property type="evidence" value="ECO:0007669"/>
    <property type="project" value="InterPro"/>
</dbReference>
<feature type="coiled-coil region" evidence="1">
    <location>
        <begin position="135"/>
        <end position="190"/>
    </location>
</feature>
<dbReference type="InterPro" id="IPR002525">
    <property type="entry name" value="Transp_IS110-like_N"/>
</dbReference>
<dbReference type="OrthoDB" id="964423at2"/>
<dbReference type="Pfam" id="PF01548">
    <property type="entry name" value="DEDD_Tnp_IS110"/>
    <property type="match status" value="1"/>
</dbReference>
<accession>A0A1G8PLT0</accession>
<dbReference type="PANTHER" id="PTHR33055:SF13">
    <property type="entry name" value="TRANSPOSASE"/>
    <property type="match status" value="1"/>
</dbReference>
<reference evidence="5" key="1">
    <citation type="submission" date="2016-10" db="EMBL/GenBank/DDBJ databases">
        <authorList>
            <person name="Varghese N."/>
            <person name="Submissions S."/>
        </authorList>
    </citation>
    <scope>NUCLEOTIDE SEQUENCE [LARGE SCALE GENOMIC DNA]</scope>
    <source>
        <strain evidence="5">DSM 17071</strain>
    </source>
</reference>
<dbReference type="EMBL" id="FNDW01000029">
    <property type="protein sequence ID" value="SDI93417.1"/>
    <property type="molecule type" value="Genomic_DNA"/>
</dbReference>
<keyword evidence="1" id="KW-0175">Coiled coil</keyword>
<dbReference type="GO" id="GO:0006313">
    <property type="term" value="P:DNA transposition"/>
    <property type="evidence" value="ECO:0007669"/>
    <property type="project" value="InterPro"/>
</dbReference>
<protein>
    <submittedName>
        <fullName evidence="4">Transposase</fullName>
    </submittedName>
</protein>
<dbReference type="InterPro" id="IPR047650">
    <property type="entry name" value="Transpos_IS110"/>
</dbReference>
<dbReference type="Pfam" id="PF02371">
    <property type="entry name" value="Transposase_20"/>
    <property type="match status" value="1"/>
</dbReference>
<evidence type="ECO:0000259" key="3">
    <source>
        <dbReference type="Pfam" id="PF02371"/>
    </source>
</evidence>
<name>A0A1G8PLT0_9FLAO</name>
<dbReference type="NCBIfam" id="NF033542">
    <property type="entry name" value="transpos_IS110"/>
    <property type="match status" value="1"/>
</dbReference>
<dbReference type="RefSeq" id="WP_089861646.1">
    <property type="nucleotide sequence ID" value="NZ_FNDW01000029.1"/>
</dbReference>
<feature type="domain" description="Transposase IS110-like N-terminal" evidence="2">
    <location>
        <begin position="6"/>
        <end position="158"/>
    </location>
</feature>
<gene>
    <name evidence="4" type="ORF">SAMN05421846_1291</name>
</gene>